<evidence type="ECO:0000313" key="5">
    <source>
        <dbReference type="Proteomes" id="UP000197138"/>
    </source>
</evidence>
<keyword evidence="6" id="KW-1185">Reference proteome</keyword>
<name>A0A218WME0_PUNGR</name>
<dbReference type="InterPro" id="IPR036047">
    <property type="entry name" value="F-box-like_dom_sf"/>
</dbReference>
<dbReference type="InterPro" id="IPR055411">
    <property type="entry name" value="LRR_FXL15/At3g58940/PEG3-like"/>
</dbReference>
<protein>
    <submittedName>
        <fullName evidence="3">Uncharacterized protein</fullName>
    </submittedName>
</protein>
<comment type="caution">
    <text evidence="3">The sequence shown here is derived from an EMBL/GenBank/DDBJ whole genome shotgun (WGS) entry which is preliminary data.</text>
</comment>
<reference evidence="5" key="1">
    <citation type="journal article" date="2017" name="Plant J.">
        <title>The pomegranate (Punica granatum L.) genome and the genomics of punicalagin biosynthesis.</title>
        <authorList>
            <person name="Qin G."/>
            <person name="Xu C."/>
            <person name="Ming R."/>
            <person name="Tang H."/>
            <person name="Guyot R."/>
            <person name="Kramer E.M."/>
            <person name="Hu Y."/>
            <person name="Yi X."/>
            <person name="Qi Y."/>
            <person name="Xu X."/>
            <person name="Gao Z."/>
            <person name="Pan H."/>
            <person name="Jian J."/>
            <person name="Tian Y."/>
            <person name="Yue Z."/>
            <person name="Xu Y."/>
        </authorList>
    </citation>
    <scope>NUCLEOTIDE SEQUENCE [LARGE SCALE GENOMIC DNA]</scope>
    <source>
        <strain evidence="5">cv. Dabenzi</strain>
    </source>
</reference>
<sequence>MEHLPVEVIGHILSHISSAREVVLASMTCRKWREAFCKHLRVLSFDSLDWEGYENFTTSQIEILISRIIFQTTGLQSLLIRLYDDYWCSASVVVSWLLYTRTSLRELDYDCSTNPDLNIVDFCRTQKLEKLTLAHALIEHIDPNRHRFTTLRSLSLGYLQISEVDLSLLLTACPELESLELIGLDFSGPPVEVSAPNLSRFYMEFIVLDKLILKASLAEITMHNVGMQHLEFCGLAENLVTINFNNFRIPQAEFYRLISKSLKLRTLRLWDVVFDAGTKAVDLGTIAMCCPQLSLLSLSCDGLDGQLLPYCLLASGRFDNVVCLKVGWSNTLKDEFVDLVERLLGRCPRIMKLTVDGRISGVDYKDCQVLARFNNAIFRTVKKYIHVDVQFEYR</sequence>
<evidence type="ECO:0000259" key="1">
    <source>
        <dbReference type="Pfam" id="PF12937"/>
    </source>
</evidence>
<dbReference type="AlphaFoldDB" id="A0A218WME0"/>
<evidence type="ECO:0000313" key="3">
    <source>
        <dbReference type="EMBL" id="OWM73658.1"/>
    </source>
</evidence>
<dbReference type="InterPro" id="IPR001810">
    <property type="entry name" value="F-box_dom"/>
</dbReference>
<dbReference type="Gene3D" id="3.80.10.10">
    <property type="entry name" value="Ribonuclease Inhibitor"/>
    <property type="match status" value="1"/>
</dbReference>
<dbReference type="Proteomes" id="UP000197138">
    <property type="component" value="Unassembled WGS sequence"/>
</dbReference>
<dbReference type="Pfam" id="PF12937">
    <property type="entry name" value="F-box-like"/>
    <property type="match status" value="1"/>
</dbReference>
<feature type="domain" description="F-box" evidence="1">
    <location>
        <begin position="2"/>
        <end position="38"/>
    </location>
</feature>
<dbReference type="PANTHER" id="PTHR31639">
    <property type="entry name" value="F-BOX PROTEIN-LIKE"/>
    <property type="match status" value="1"/>
</dbReference>
<dbReference type="Gene3D" id="1.20.1280.50">
    <property type="match status" value="1"/>
</dbReference>
<dbReference type="InterPro" id="IPR032675">
    <property type="entry name" value="LRR_dom_sf"/>
</dbReference>
<dbReference type="SUPFAM" id="SSF81383">
    <property type="entry name" value="F-box domain"/>
    <property type="match status" value="1"/>
</dbReference>
<proteinExistence type="predicted"/>
<feature type="domain" description="F-box/LRR-repeat protein 15/At3g58940/PEG3-like LRR" evidence="2">
    <location>
        <begin position="103"/>
        <end position="213"/>
    </location>
</feature>
<reference evidence="4 6" key="3">
    <citation type="submission" date="2017-11" db="EMBL/GenBank/DDBJ databases">
        <title>De-novo sequencing of pomegranate (Punica granatum L.) genome.</title>
        <authorList>
            <person name="Akparov Z."/>
            <person name="Amiraslanov A."/>
            <person name="Hajiyeva S."/>
            <person name="Abbasov M."/>
            <person name="Kaur K."/>
            <person name="Hamwieh A."/>
            <person name="Solovyev V."/>
            <person name="Salamov A."/>
            <person name="Braich B."/>
            <person name="Kosarev P."/>
            <person name="Mahmoud A."/>
            <person name="Hajiyev E."/>
            <person name="Babayeva S."/>
            <person name="Izzatullayeva V."/>
            <person name="Mammadov A."/>
            <person name="Mammadov A."/>
            <person name="Sharifova S."/>
            <person name="Ojaghi J."/>
            <person name="Eynullazada K."/>
            <person name="Bayramov B."/>
            <person name="Abdulazimova A."/>
            <person name="Shahmuradov I."/>
        </authorList>
    </citation>
    <scope>NUCLEOTIDE SEQUENCE [LARGE SCALE GENOMIC DNA]</scope>
    <source>
        <strain evidence="4">AG2017</strain>
        <strain evidence="6">cv. AG2017</strain>
        <tissue evidence="4">Leaf</tissue>
    </source>
</reference>
<evidence type="ECO:0000313" key="4">
    <source>
        <dbReference type="EMBL" id="PKI53688.1"/>
    </source>
</evidence>
<dbReference type="EMBL" id="PGOL01001843">
    <property type="protein sequence ID" value="PKI53688.1"/>
    <property type="molecule type" value="Genomic_DNA"/>
</dbReference>
<evidence type="ECO:0000259" key="2">
    <source>
        <dbReference type="Pfam" id="PF24758"/>
    </source>
</evidence>
<gene>
    <name evidence="3" type="ORF">CDL15_Pgr026757</name>
    <name evidence="4" type="ORF">CRG98_025929</name>
</gene>
<dbReference type="EMBL" id="MTKT01003950">
    <property type="protein sequence ID" value="OWM73658.1"/>
    <property type="molecule type" value="Genomic_DNA"/>
</dbReference>
<reference evidence="3" key="2">
    <citation type="submission" date="2017-06" db="EMBL/GenBank/DDBJ databases">
        <title>The pomegranate genome and the genomics of punicalagin biosynthesis.</title>
        <authorList>
            <person name="Xu C."/>
        </authorList>
    </citation>
    <scope>NUCLEOTIDE SEQUENCE [LARGE SCALE GENOMIC DNA]</scope>
    <source>
        <tissue evidence="3">Fresh leaf</tissue>
    </source>
</reference>
<accession>A0A218WME0</accession>
<evidence type="ECO:0000313" key="6">
    <source>
        <dbReference type="Proteomes" id="UP000233551"/>
    </source>
</evidence>
<dbReference type="Proteomes" id="UP000233551">
    <property type="component" value="Unassembled WGS sequence"/>
</dbReference>
<dbReference type="STRING" id="22663.A0A218WME0"/>
<dbReference type="PANTHER" id="PTHR31639:SF139">
    <property type="entry name" value="F-BOX_LRR PLANT PROTEIN"/>
    <property type="match status" value="1"/>
</dbReference>
<dbReference type="Pfam" id="PF24758">
    <property type="entry name" value="LRR_At5g56370"/>
    <property type="match status" value="1"/>
</dbReference>
<organism evidence="3 5">
    <name type="scientific">Punica granatum</name>
    <name type="common">Pomegranate</name>
    <dbReference type="NCBI Taxonomy" id="22663"/>
    <lineage>
        <taxon>Eukaryota</taxon>
        <taxon>Viridiplantae</taxon>
        <taxon>Streptophyta</taxon>
        <taxon>Embryophyta</taxon>
        <taxon>Tracheophyta</taxon>
        <taxon>Spermatophyta</taxon>
        <taxon>Magnoliopsida</taxon>
        <taxon>eudicotyledons</taxon>
        <taxon>Gunneridae</taxon>
        <taxon>Pentapetalae</taxon>
        <taxon>rosids</taxon>
        <taxon>malvids</taxon>
        <taxon>Myrtales</taxon>
        <taxon>Lythraceae</taxon>
        <taxon>Punica</taxon>
    </lineage>
</organism>
<dbReference type="SUPFAM" id="SSF52047">
    <property type="entry name" value="RNI-like"/>
    <property type="match status" value="1"/>
</dbReference>